<proteinExistence type="inferred from homology"/>
<evidence type="ECO:0000256" key="4">
    <source>
        <dbReference type="ARBA" id="ARBA00022701"/>
    </source>
</evidence>
<comment type="similarity">
    <text evidence="2">Belongs to the TUBGCP family.</text>
</comment>
<dbReference type="Gene3D" id="1.20.120.1900">
    <property type="entry name" value="Gamma-tubulin complex, C-terminal domain"/>
    <property type="match status" value="1"/>
</dbReference>
<dbReference type="AlphaFoldDB" id="A0AAW2H7J5"/>
<sequence>MDEAIQSLIAAYKAFKEISADTPGLLQYLKKYVSAAQQTPDRARTRQRLQKRNALHIFKSLSPTDLNYKYAEFVLSVRLKEAFGFYIKALALGFDVPRQGHVLYTTIAGWKSVYLALKSSRELNLPYHACFFEYVKRALLEYEDHVVRSSTDPLAFFAAVRPSYLKLDLLHQLNANFDAEALFRRPFSELGLNVKSQLNANIKEFIRGTSRLWVLSCLEAEDIALIKRVSRCLALVAEFLKWGCTVHLQQSACPLLGCGCPYAKACSESTRSEGEQQHGVCCLESKGSLYMSSITEVQKYVGTSKEMGCTCGSICAAFYREIDRLDVDEDLTQRLLVLQTTVAAHMMPVLHCIGSIILFLKKTFLFSRSDFVQCMFSLLRDLPLTRHSFVFVLDSSLDKTLQSPLLGKQIDIVILDSQDQWSHFTLFFKMEYPLSVLMAKEDRVWLSQIFKHLWRMKTVENLLVTIRMRKLNMSEKLRAMAYLDFVFRLDFYIFYEVIEKEYKRYFGDGKLFGIRDVDDIVALVQCSDVNPLEGLGTRCREFLSVVRTRIFMDRSTRTLFLNVLDELEKMCKDIAKFCAWNDDAVRYLKVSRLVQE</sequence>
<dbReference type="Pfam" id="PF04130">
    <property type="entry name" value="GCP_C_terminal"/>
    <property type="match status" value="1"/>
</dbReference>
<evidence type="ECO:0000313" key="7">
    <source>
        <dbReference type="EMBL" id="KAL0265769.1"/>
    </source>
</evidence>
<comment type="caution">
    <text evidence="7">The sequence shown here is derived from an EMBL/GenBank/DDBJ whole genome shotgun (WGS) entry which is preliminary data.</text>
</comment>
<evidence type="ECO:0000259" key="6">
    <source>
        <dbReference type="Pfam" id="PF04130"/>
    </source>
</evidence>
<feature type="domain" description="Gamma tubulin complex component C-terminal" evidence="6">
    <location>
        <begin position="360"/>
        <end position="583"/>
    </location>
</feature>
<dbReference type="InterPro" id="IPR042241">
    <property type="entry name" value="GCP_C_sf"/>
</dbReference>
<protein>
    <recommendedName>
        <fullName evidence="6">Gamma tubulin complex component C-terminal domain-containing protein</fullName>
    </recommendedName>
</protein>
<evidence type="ECO:0000256" key="2">
    <source>
        <dbReference type="ARBA" id="ARBA00010337"/>
    </source>
</evidence>
<accession>A0AAW2H7J5</accession>
<evidence type="ECO:0000256" key="1">
    <source>
        <dbReference type="ARBA" id="ARBA00004245"/>
    </source>
</evidence>
<reference evidence="7" key="1">
    <citation type="journal article" date="2024" name="Gigascience">
        <title>Chromosome-level genome of the poultry shaft louse Menopon gallinae provides insight into the host-switching and adaptive evolution of parasitic lice.</title>
        <authorList>
            <person name="Xu Y."/>
            <person name="Ma L."/>
            <person name="Liu S."/>
            <person name="Liang Y."/>
            <person name="Liu Q."/>
            <person name="He Z."/>
            <person name="Tian L."/>
            <person name="Duan Y."/>
            <person name="Cai W."/>
            <person name="Li H."/>
            <person name="Song F."/>
        </authorList>
    </citation>
    <scope>NUCLEOTIDE SEQUENCE</scope>
    <source>
        <strain evidence="7">Cailab_2023a</strain>
    </source>
</reference>
<dbReference type="InterPro" id="IPR040457">
    <property type="entry name" value="GCP_C"/>
</dbReference>
<gene>
    <name evidence="7" type="ORF">PYX00_011484</name>
</gene>
<keyword evidence="4" id="KW-0493">Microtubule</keyword>
<keyword evidence="3" id="KW-0963">Cytoplasm</keyword>
<evidence type="ECO:0000256" key="5">
    <source>
        <dbReference type="ARBA" id="ARBA00023212"/>
    </source>
</evidence>
<dbReference type="GO" id="GO:0005874">
    <property type="term" value="C:microtubule"/>
    <property type="evidence" value="ECO:0007669"/>
    <property type="project" value="UniProtKB-KW"/>
</dbReference>
<name>A0AAW2H7J5_9NEOP</name>
<keyword evidence="5" id="KW-0206">Cytoskeleton</keyword>
<dbReference type="GO" id="GO:0043015">
    <property type="term" value="F:gamma-tubulin binding"/>
    <property type="evidence" value="ECO:0007669"/>
    <property type="project" value="InterPro"/>
</dbReference>
<dbReference type="EMBL" id="JARGDH010000006">
    <property type="protein sequence ID" value="KAL0265769.1"/>
    <property type="molecule type" value="Genomic_DNA"/>
</dbReference>
<comment type="subcellular location">
    <subcellularLocation>
        <location evidence="1">Cytoplasm</location>
        <location evidence="1">Cytoskeleton</location>
    </subcellularLocation>
</comment>
<organism evidence="7">
    <name type="scientific">Menopon gallinae</name>
    <name type="common">poultry shaft louse</name>
    <dbReference type="NCBI Taxonomy" id="328185"/>
    <lineage>
        <taxon>Eukaryota</taxon>
        <taxon>Metazoa</taxon>
        <taxon>Ecdysozoa</taxon>
        <taxon>Arthropoda</taxon>
        <taxon>Hexapoda</taxon>
        <taxon>Insecta</taxon>
        <taxon>Pterygota</taxon>
        <taxon>Neoptera</taxon>
        <taxon>Paraneoptera</taxon>
        <taxon>Psocodea</taxon>
        <taxon>Troctomorpha</taxon>
        <taxon>Phthiraptera</taxon>
        <taxon>Amblycera</taxon>
        <taxon>Menoponidae</taxon>
        <taxon>Menopon</taxon>
    </lineage>
</organism>
<evidence type="ECO:0000256" key="3">
    <source>
        <dbReference type="ARBA" id="ARBA00022490"/>
    </source>
</evidence>